<gene>
    <name evidence="15" type="ORF">B0T18DRAFT_325756</name>
</gene>
<feature type="binding site" evidence="11">
    <location>
        <position position="551"/>
    </location>
    <ligand>
        <name>Ca(2+)</name>
        <dbReference type="ChEBI" id="CHEBI:29108"/>
    </ligand>
</feature>
<dbReference type="GO" id="GO:0004252">
    <property type="term" value="F:serine-type endopeptidase activity"/>
    <property type="evidence" value="ECO:0007669"/>
    <property type="project" value="UniProtKB-UniRule"/>
</dbReference>
<dbReference type="AlphaFoldDB" id="A0AA40EX50"/>
<keyword evidence="8 11" id="KW-0720">Serine protease</keyword>
<reference evidence="15" key="1">
    <citation type="submission" date="2023-06" db="EMBL/GenBank/DDBJ databases">
        <title>Genome-scale phylogeny and comparative genomics of the fungal order Sordariales.</title>
        <authorList>
            <consortium name="Lawrence Berkeley National Laboratory"/>
            <person name="Hensen N."/>
            <person name="Bonometti L."/>
            <person name="Westerberg I."/>
            <person name="Brannstrom I.O."/>
            <person name="Guillou S."/>
            <person name="Cros-Aarteil S."/>
            <person name="Calhoun S."/>
            <person name="Haridas S."/>
            <person name="Kuo A."/>
            <person name="Mondo S."/>
            <person name="Pangilinan J."/>
            <person name="Riley R."/>
            <person name="LaButti K."/>
            <person name="Andreopoulos B."/>
            <person name="Lipzen A."/>
            <person name="Chen C."/>
            <person name="Yanf M."/>
            <person name="Daum C."/>
            <person name="Ng V."/>
            <person name="Clum A."/>
            <person name="Steindorff A."/>
            <person name="Ohm R."/>
            <person name="Martin F."/>
            <person name="Silar P."/>
            <person name="Natvig D."/>
            <person name="Lalanne C."/>
            <person name="Gautier V."/>
            <person name="Ament-velasquez S.L."/>
            <person name="Kruys A."/>
            <person name="Hutchinson M.I."/>
            <person name="Powell A.J."/>
            <person name="Barry K."/>
            <person name="Miller A.N."/>
            <person name="Grigoriev I.V."/>
            <person name="Debuchy R."/>
            <person name="Gladieux P."/>
            <person name="Thoren M.H."/>
            <person name="Johannesson H."/>
        </authorList>
    </citation>
    <scope>NUCLEOTIDE SEQUENCE</scope>
    <source>
        <strain evidence="15">SMH3187-1</strain>
    </source>
</reference>
<evidence type="ECO:0000256" key="9">
    <source>
        <dbReference type="ARBA" id="ARBA00022837"/>
    </source>
</evidence>
<dbReference type="CDD" id="cd04056">
    <property type="entry name" value="Peptidases_S53"/>
    <property type="match status" value="1"/>
</dbReference>
<dbReference type="PANTHER" id="PTHR14218">
    <property type="entry name" value="PROTEASE S8 TRIPEPTIDYL PEPTIDASE I CLN2"/>
    <property type="match status" value="1"/>
</dbReference>
<keyword evidence="9 11" id="KW-0106">Calcium</keyword>
<dbReference type="SMART" id="SM00944">
    <property type="entry name" value="Pro-kuma_activ"/>
    <property type="match status" value="1"/>
</dbReference>
<evidence type="ECO:0000256" key="8">
    <source>
        <dbReference type="ARBA" id="ARBA00022825"/>
    </source>
</evidence>
<evidence type="ECO:0000256" key="2">
    <source>
        <dbReference type="ARBA" id="ARBA00002451"/>
    </source>
</evidence>
<keyword evidence="13" id="KW-0732">Signal</keyword>
<dbReference type="CDD" id="cd11377">
    <property type="entry name" value="Pro-peptidase_S53"/>
    <property type="match status" value="1"/>
</dbReference>
<evidence type="ECO:0000313" key="15">
    <source>
        <dbReference type="EMBL" id="KAK0746932.1"/>
    </source>
</evidence>
<dbReference type="GO" id="GO:0046872">
    <property type="term" value="F:metal ion binding"/>
    <property type="evidence" value="ECO:0007669"/>
    <property type="project" value="UniProtKB-UniRule"/>
</dbReference>
<proteinExistence type="predicted"/>
<feature type="chain" id="PRO_5041238883" description="tripeptidyl-peptidase II" evidence="13">
    <location>
        <begin position="20"/>
        <end position="597"/>
    </location>
</feature>
<feature type="binding site" evidence="11">
    <location>
        <position position="578"/>
    </location>
    <ligand>
        <name>Ca(2+)</name>
        <dbReference type="ChEBI" id="CHEBI:29108"/>
    </ligand>
</feature>
<name>A0AA40EX50_9PEZI</name>
<evidence type="ECO:0000256" key="1">
    <source>
        <dbReference type="ARBA" id="ARBA00001910"/>
    </source>
</evidence>
<evidence type="ECO:0000256" key="13">
    <source>
        <dbReference type="SAM" id="SignalP"/>
    </source>
</evidence>
<dbReference type="Pfam" id="PF09286">
    <property type="entry name" value="Pro-kuma_activ"/>
    <property type="match status" value="1"/>
</dbReference>
<feature type="active site" description="Charge relay system" evidence="11">
    <location>
        <position position="284"/>
    </location>
</feature>
<dbReference type="InterPro" id="IPR015366">
    <property type="entry name" value="S53_propep"/>
</dbReference>
<dbReference type="EMBL" id="JAUKUD010000004">
    <property type="protein sequence ID" value="KAK0746932.1"/>
    <property type="molecule type" value="Genomic_DNA"/>
</dbReference>
<dbReference type="SUPFAM" id="SSF52743">
    <property type="entry name" value="Subtilisin-like"/>
    <property type="match status" value="1"/>
</dbReference>
<evidence type="ECO:0000313" key="16">
    <source>
        <dbReference type="Proteomes" id="UP001172155"/>
    </source>
</evidence>
<dbReference type="Proteomes" id="UP001172155">
    <property type="component" value="Unassembled WGS sequence"/>
</dbReference>
<keyword evidence="10" id="KW-0865">Zymogen</keyword>
<accession>A0AA40EX50</accession>
<evidence type="ECO:0000256" key="12">
    <source>
        <dbReference type="SAM" id="MobiDB-lite"/>
    </source>
</evidence>
<dbReference type="PANTHER" id="PTHR14218:SF15">
    <property type="entry name" value="TRIPEPTIDYL-PEPTIDASE 1"/>
    <property type="match status" value="1"/>
</dbReference>
<feature type="binding site" evidence="11">
    <location>
        <position position="576"/>
    </location>
    <ligand>
        <name>Ca(2+)</name>
        <dbReference type="ChEBI" id="CHEBI:29108"/>
    </ligand>
</feature>
<evidence type="ECO:0000256" key="6">
    <source>
        <dbReference type="ARBA" id="ARBA00022723"/>
    </source>
</evidence>
<feature type="domain" description="Peptidase S53" evidence="14">
    <location>
        <begin position="204"/>
        <end position="597"/>
    </location>
</feature>
<feature type="region of interest" description="Disordered" evidence="12">
    <location>
        <begin position="178"/>
        <end position="201"/>
    </location>
</feature>
<keyword evidence="7 11" id="KW-0378">Hydrolase</keyword>
<keyword evidence="16" id="KW-1185">Reference proteome</keyword>
<evidence type="ECO:0000256" key="7">
    <source>
        <dbReference type="ARBA" id="ARBA00022801"/>
    </source>
</evidence>
<sequence>MWLRLPLALLGLAVVHVHAASTVLLEKAEGLSPGWVYRGQANASETITLSIVLKEPGMDDLKDRLLRRHSNPRHPDFNSRHLTRDEVRRARQPRKKIVGEVSAWLKSNGIAEMQTRGSLITFTASARTIKTLFQADLGRYEYKDDSTNVLRALNYTVPTWLRRDIDFVHPLANFMVPHRSRSGHGGKGKGKGKAGPGDSPCSTGTYPECIRQLYNISYEATSPSPVRFGVPGFLEQWIHHADVEKFMRWNAPELLELDPPHNFTVQLFNDGINPQDSFGGSGMEAALDVQYAITLSYPANVIYYVTGGRSVKLDEEGVPHPEEVSDNEPFLDFLTELLAQPDDQIPHVLSISYADDEVGVPVAYARRVCDLFAAAAARGVTTFVATGDGGASGTGQLQCVSKESQPRKMFMPTFPASCPYVTSVGATHNIGPPLMGAEFSTGGFSTLFSRPDFQRAAVDPYVDAMVARNDSRLALFTRNGRAMPDISAIGSGFEIVRAGAPNVVLGTSASTPVVASMVALVNDARLRAGKPSLGWFNPVLYSERVRRTLVDVTVGNSRGCMFPDKRTSPGWSSVEGYDCVTGLGVVGDFSEFMAALV</sequence>
<comment type="catalytic activity">
    <reaction evidence="1">
        <text>Release of an N-terminal tripeptide from a polypeptide.</text>
        <dbReference type="EC" id="3.4.14.10"/>
    </reaction>
</comment>
<dbReference type="PROSITE" id="PS51695">
    <property type="entry name" value="SEDOLISIN"/>
    <property type="match status" value="1"/>
</dbReference>
<feature type="signal peptide" evidence="13">
    <location>
        <begin position="1"/>
        <end position="19"/>
    </location>
</feature>
<keyword evidence="5 11" id="KW-0645">Protease</keyword>
<dbReference type="EC" id="3.4.14.10" evidence="4"/>
<evidence type="ECO:0000259" key="14">
    <source>
        <dbReference type="PROSITE" id="PS51695"/>
    </source>
</evidence>
<dbReference type="InterPro" id="IPR036852">
    <property type="entry name" value="Peptidase_S8/S53_dom_sf"/>
</dbReference>
<feature type="compositionally biased region" description="Basic residues" evidence="12">
    <location>
        <begin position="178"/>
        <end position="192"/>
    </location>
</feature>
<dbReference type="GO" id="GO:0005576">
    <property type="term" value="C:extracellular region"/>
    <property type="evidence" value="ECO:0007669"/>
    <property type="project" value="UniProtKB-SubCell"/>
</dbReference>
<feature type="active site" description="Charge relay system" evidence="11">
    <location>
        <position position="288"/>
    </location>
</feature>
<feature type="active site" description="Charge relay system" evidence="11">
    <location>
        <position position="508"/>
    </location>
</feature>
<keyword evidence="6 11" id="KW-0479">Metal-binding</keyword>
<dbReference type="InterPro" id="IPR030400">
    <property type="entry name" value="Sedolisin_dom"/>
</dbReference>
<comment type="subcellular location">
    <subcellularLocation>
        <location evidence="3">Secreted</location>
        <location evidence="3">Extracellular space</location>
    </subcellularLocation>
</comment>
<protein>
    <recommendedName>
        <fullName evidence="4">tripeptidyl-peptidase II</fullName>
        <ecNumber evidence="4">3.4.14.10</ecNumber>
    </recommendedName>
</protein>
<evidence type="ECO:0000256" key="11">
    <source>
        <dbReference type="PROSITE-ProRule" id="PRU01032"/>
    </source>
</evidence>
<evidence type="ECO:0000256" key="5">
    <source>
        <dbReference type="ARBA" id="ARBA00022670"/>
    </source>
</evidence>
<dbReference type="SUPFAM" id="SSF54897">
    <property type="entry name" value="Protease propeptides/inhibitors"/>
    <property type="match status" value="1"/>
</dbReference>
<evidence type="ECO:0000256" key="3">
    <source>
        <dbReference type="ARBA" id="ARBA00004239"/>
    </source>
</evidence>
<evidence type="ECO:0000256" key="4">
    <source>
        <dbReference type="ARBA" id="ARBA00012462"/>
    </source>
</evidence>
<dbReference type="GO" id="GO:0008240">
    <property type="term" value="F:tripeptidyl-peptidase activity"/>
    <property type="evidence" value="ECO:0007669"/>
    <property type="project" value="UniProtKB-EC"/>
</dbReference>
<dbReference type="InterPro" id="IPR050819">
    <property type="entry name" value="Tripeptidyl-peptidase_I"/>
</dbReference>
<comment type="cofactor">
    <cofactor evidence="11">
        <name>Ca(2+)</name>
        <dbReference type="ChEBI" id="CHEBI:29108"/>
    </cofactor>
    <text evidence="11">Binds 1 Ca(2+) ion per subunit.</text>
</comment>
<comment type="function">
    <text evidence="2">Secreted tripeptidyl-peptidase which degrades proteins at acidic pHs and is involved in virulence.</text>
</comment>
<organism evidence="15 16">
    <name type="scientific">Schizothecium vesticola</name>
    <dbReference type="NCBI Taxonomy" id="314040"/>
    <lineage>
        <taxon>Eukaryota</taxon>
        <taxon>Fungi</taxon>
        <taxon>Dikarya</taxon>
        <taxon>Ascomycota</taxon>
        <taxon>Pezizomycotina</taxon>
        <taxon>Sordariomycetes</taxon>
        <taxon>Sordariomycetidae</taxon>
        <taxon>Sordariales</taxon>
        <taxon>Schizotheciaceae</taxon>
        <taxon>Schizothecium</taxon>
    </lineage>
</organism>
<dbReference type="Gene3D" id="3.40.50.200">
    <property type="entry name" value="Peptidase S8/S53 domain"/>
    <property type="match status" value="1"/>
</dbReference>
<dbReference type="GO" id="GO:0006508">
    <property type="term" value="P:proteolysis"/>
    <property type="evidence" value="ECO:0007669"/>
    <property type="project" value="UniProtKB-KW"/>
</dbReference>
<dbReference type="Pfam" id="PF00082">
    <property type="entry name" value="Peptidase_S8"/>
    <property type="match status" value="1"/>
</dbReference>
<dbReference type="InterPro" id="IPR000209">
    <property type="entry name" value="Peptidase_S8/S53_dom"/>
</dbReference>
<comment type="caution">
    <text evidence="15">The sequence shown here is derived from an EMBL/GenBank/DDBJ whole genome shotgun (WGS) entry which is preliminary data.</text>
</comment>
<evidence type="ECO:0000256" key="10">
    <source>
        <dbReference type="ARBA" id="ARBA00023145"/>
    </source>
</evidence>
<feature type="binding site" evidence="11">
    <location>
        <position position="552"/>
    </location>
    <ligand>
        <name>Ca(2+)</name>
        <dbReference type="ChEBI" id="CHEBI:29108"/>
    </ligand>
</feature>